<reference evidence="8 9" key="1">
    <citation type="submission" date="2016-09" db="EMBL/GenBank/DDBJ databases">
        <title>Complete genome sequence of microbes from the polar regions.</title>
        <authorList>
            <person name="Liao L."/>
            <person name="Chen B."/>
        </authorList>
    </citation>
    <scope>NUCLEOTIDE SEQUENCE [LARGE SCALE GENOMIC DNA]</scope>
    <source>
        <strain evidence="8 9">ZS314</strain>
    </source>
</reference>
<dbReference type="PANTHER" id="PTHR23513:SF6">
    <property type="entry name" value="MAJOR FACILITATOR SUPERFAMILY ASSOCIATED DOMAIN-CONTAINING PROTEIN"/>
    <property type="match status" value="1"/>
</dbReference>
<dbReference type="AlphaFoldDB" id="A0A7L5AFJ2"/>
<name>A0A7L5AFJ2_9MICO</name>
<evidence type="ECO:0000313" key="8">
    <source>
        <dbReference type="EMBL" id="QHO69240.1"/>
    </source>
</evidence>
<keyword evidence="3 7" id="KW-0812">Transmembrane</keyword>
<feature type="transmembrane region" description="Helical" evidence="7">
    <location>
        <begin position="131"/>
        <end position="148"/>
    </location>
</feature>
<keyword evidence="5 7" id="KW-0472">Membrane</keyword>
<dbReference type="SUPFAM" id="SSF103473">
    <property type="entry name" value="MFS general substrate transporter"/>
    <property type="match status" value="1"/>
</dbReference>
<comment type="subcellular location">
    <subcellularLocation>
        <location evidence="1">Cell membrane</location>
        <topology evidence="1">Multi-pass membrane protein</topology>
    </subcellularLocation>
</comment>
<evidence type="ECO:0000256" key="7">
    <source>
        <dbReference type="SAM" id="Phobius"/>
    </source>
</evidence>
<gene>
    <name evidence="8" type="ORF">BHD05_05850</name>
</gene>
<proteinExistence type="predicted"/>
<dbReference type="PANTHER" id="PTHR23513">
    <property type="entry name" value="INTEGRAL MEMBRANE EFFLUX PROTEIN-RELATED"/>
    <property type="match status" value="1"/>
</dbReference>
<dbReference type="OrthoDB" id="145388at2"/>
<organism evidence="8 9">
    <name type="scientific">Marisediminicola antarctica</name>
    <dbReference type="NCBI Taxonomy" id="674079"/>
    <lineage>
        <taxon>Bacteria</taxon>
        <taxon>Bacillati</taxon>
        <taxon>Actinomycetota</taxon>
        <taxon>Actinomycetes</taxon>
        <taxon>Micrococcales</taxon>
        <taxon>Microbacteriaceae</taxon>
        <taxon>Marisediminicola</taxon>
    </lineage>
</organism>
<keyword evidence="9" id="KW-1185">Reference proteome</keyword>
<dbReference type="Proteomes" id="UP000464507">
    <property type="component" value="Chromosome"/>
</dbReference>
<dbReference type="InterPro" id="IPR036259">
    <property type="entry name" value="MFS_trans_sf"/>
</dbReference>
<keyword evidence="4 7" id="KW-1133">Transmembrane helix</keyword>
<dbReference type="EMBL" id="CP017146">
    <property type="protein sequence ID" value="QHO69240.1"/>
    <property type="molecule type" value="Genomic_DNA"/>
</dbReference>
<evidence type="ECO:0000256" key="1">
    <source>
        <dbReference type="ARBA" id="ARBA00004651"/>
    </source>
</evidence>
<dbReference type="KEGG" id="mant:BHD05_05850"/>
<dbReference type="RefSeq" id="WP_161885607.1">
    <property type="nucleotide sequence ID" value="NZ_CP017146.1"/>
</dbReference>
<feature type="compositionally biased region" description="Basic and acidic residues" evidence="6">
    <location>
        <begin position="165"/>
        <end position="188"/>
    </location>
</feature>
<feature type="region of interest" description="Disordered" evidence="6">
    <location>
        <begin position="154"/>
        <end position="226"/>
    </location>
</feature>
<evidence type="ECO:0000256" key="5">
    <source>
        <dbReference type="ARBA" id="ARBA00023136"/>
    </source>
</evidence>
<feature type="transmembrane region" description="Helical" evidence="7">
    <location>
        <begin position="59"/>
        <end position="83"/>
    </location>
</feature>
<sequence>MVAKRGLGPAFANLFTANLASSLGDGIERLTDDPLLISGIAALAIALFVLVATDGLTIWWPYLVIFVYGAFETVYDGAIRAVVPSIVERSNLSRANARIEGGELLVQNFLSGPFTSVLFAVSALIPLGVNAAVFGGALALAFFLPKAASGGQFARPVPEAGTPGDRADGRHHDHPHRGGDLRDRRGADDCGGGGRHGPHLRGDHRVEYPHHVAAAERDPRAPARPN</sequence>
<evidence type="ECO:0000256" key="4">
    <source>
        <dbReference type="ARBA" id="ARBA00022989"/>
    </source>
</evidence>
<evidence type="ECO:0000256" key="3">
    <source>
        <dbReference type="ARBA" id="ARBA00022692"/>
    </source>
</evidence>
<keyword evidence="2" id="KW-1003">Cell membrane</keyword>
<evidence type="ECO:0000256" key="2">
    <source>
        <dbReference type="ARBA" id="ARBA00022475"/>
    </source>
</evidence>
<feature type="compositionally biased region" description="Basic and acidic residues" evidence="6">
    <location>
        <begin position="200"/>
        <end position="226"/>
    </location>
</feature>
<evidence type="ECO:0000313" key="9">
    <source>
        <dbReference type="Proteomes" id="UP000464507"/>
    </source>
</evidence>
<evidence type="ECO:0008006" key="10">
    <source>
        <dbReference type="Google" id="ProtNLM"/>
    </source>
</evidence>
<dbReference type="GO" id="GO:0005886">
    <property type="term" value="C:plasma membrane"/>
    <property type="evidence" value="ECO:0007669"/>
    <property type="project" value="UniProtKB-SubCell"/>
</dbReference>
<protein>
    <recommendedName>
        <fullName evidence="10">MFS transporter</fullName>
    </recommendedName>
</protein>
<feature type="transmembrane region" description="Helical" evidence="7">
    <location>
        <begin position="35"/>
        <end position="53"/>
    </location>
</feature>
<accession>A0A7L5AFJ2</accession>
<evidence type="ECO:0000256" key="6">
    <source>
        <dbReference type="SAM" id="MobiDB-lite"/>
    </source>
</evidence>